<dbReference type="PRINTS" id="PR00371">
    <property type="entry name" value="FPNCR"/>
</dbReference>
<dbReference type="SUPFAM" id="SSF52218">
    <property type="entry name" value="Flavoproteins"/>
    <property type="match status" value="1"/>
</dbReference>
<keyword evidence="7" id="KW-0274">FAD</keyword>
<dbReference type="Pfam" id="PF00667">
    <property type="entry name" value="FAD_binding_1"/>
    <property type="match status" value="1"/>
</dbReference>
<dbReference type="PROSITE" id="PS51384">
    <property type="entry name" value="FAD_FR"/>
    <property type="match status" value="1"/>
</dbReference>
<evidence type="ECO:0000256" key="3">
    <source>
        <dbReference type="ARBA" id="ARBA00022448"/>
    </source>
</evidence>
<reference evidence="14 15" key="1">
    <citation type="submission" date="2023-04" db="EMBL/GenBank/DDBJ databases">
        <title>A novel bacteria isolated from coastal sediment.</title>
        <authorList>
            <person name="Liu X.-J."/>
            <person name="Du Z.-J."/>
        </authorList>
    </citation>
    <scope>NUCLEOTIDE SEQUENCE [LARGE SCALE GENOMIC DNA]</scope>
    <source>
        <strain evidence="14 15">SDUM461003</strain>
    </source>
</reference>
<evidence type="ECO:0000256" key="6">
    <source>
        <dbReference type="ARBA" id="ARBA00022643"/>
    </source>
</evidence>
<feature type="domain" description="Flavodoxin-like" evidence="12">
    <location>
        <begin position="46"/>
        <end position="184"/>
    </location>
</feature>
<keyword evidence="10" id="KW-0560">Oxidoreductase</keyword>
<comment type="caution">
    <text evidence="14">The sequence shown here is derived from an EMBL/GenBank/DDBJ whole genome shotgun (WGS) entry which is preliminary data.</text>
</comment>
<evidence type="ECO:0000313" key="15">
    <source>
        <dbReference type="Proteomes" id="UP001225316"/>
    </source>
</evidence>
<keyword evidence="4" id="KW-0028">Amino-acid biosynthesis</keyword>
<evidence type="ECO:0000259" key="13">
    <source>
        <dbReference type="PROSITE" id="PS51384"/>
    </source>
</evidence>
<dbReference type="Pfam" id="PF00175">
    <property type="entry name" value="NAD_binding_1"/>
    <property type="match status" value="1"/>
</dbReference>
<dbReference type="SUPFAM" id="SSF52343">
    <property type="entry name" value="Ferredoxin reductase-like, C-terminal NADP-linked domain"/>
    <property type="match status" value="1"/>
</dbReference>
<protein>
    <submittedName>
        <fullName evidence="14">Flavodoxin domain-containing protein</fullName>
    </submittedName>
</protein>
<dbReference type="PANTHER" id="PTHR19384">
    <property type="entry name" value="NITRIC OXIDE SYNTHASE-RELATED"/>
    <property type="match status" value="1"/>
</dbReference>
<evidence type="ECO:0000256" key="8">
    <source>
        <dbReference type="ARBA" id="ARBA00022857"/>
    </source>
</evidence>
<dbReference type="PROSITE" id="PS50902">
    <property type="entry name" value="FLAVODOXIN_LIKE"/>
    <property type="match status" value="1"/>
</dbReference>
<evidence type="ECO:0000259" key="12">
    <source>
        <dbReference type="PROSITE" id="PS50902"/>
    </source>
</evidence>
<dbReference type="InterPro" id="IPR010199">
    <property type="entry name" value="CysJ"/>
</dbReference>
<gene>
    <name evidence="14" type="ORF">QEH52_11595</name>
</gene>
<dbReference type="InterPro" id="IPR001709">
    <property type="entry name" value="Flavoprot_Pyr_Nucl_cyt_Rdtase"/>
</dbReference>
<dbReference type="Pfam" id="PF00258">
    <property type="entry name" value="Flavodoxin_1"/>
    <property type="match status" value="1"/>
</dbReference>
<dbReference type="InterPro" id="IPR029039">
    <property type="entry name" value="Flavoprotein-like_sf"/>
</dbReference>
<dbReference type="InterPro" id="IPR039261">
    <property type="entry name" value="FNR_nucleotide-bd"/>
</dbReference>
<dbReference type="InterPro" id="IPR003097">
    <property type="entry name" value="CysJ-like_FAD-binding"/>
</dbReference>
<feature type="domain" description="FAD-binding FR-type" evidence="13">
    <location>
        <begin position="212"/>
        <end position="427"/>
    </location>
</feature>
<dbReference type="CDD" id="cd06199">
    <property type="entry name" value="SiR"/>
    <property type="match status" value="1"/>
</dbReference>
<comment type="cofactor">
    <cofactor evidence="2">
        <name>FAD</name>
        <dbReference type="ChEBI" id="CHEBI:57692"/>
    </cofactor>
</comment>
<dbReference type="InterPro" id="IPR017938">
    <property type="entry name" value="Riboflavin_synthase-like_b-brl"/>
</dbReference>
<dbReference type="Gene3D" id="3.40.50.80">
    <property type="entry name" value="Nucleotide-binding domain of ferredoxin-NADP reductase (FNR) module"/>
    <property type="match status" value="1"/>
</dbReference>
<keyword evidence="8" id="KW-0521">NADP</keyword>
<evidence type="ECO:0000256" key="10">
    <source>
        <dbReference type="ARBA" id="ARBA00023002"/>
    </source>
</evidence>
<keyword evidence="5" id="KW-0285">Flavoprotein</keyword>
<evidence type="ECO:0000256" key="7">
    <source>
        <dbReference type="ARBA" id="ARBA00022827"/>
    </source>
</evidence>
<evidence type="ECO:0000256" key="1">
    <source>
        <dbReference type="ARBA" id="ARBA00001917"/>
    </source>
</evidence>
<sequence length="578" mass="63286">MTTAPFIPENAPFSEDQRAWLNGFLAGLYTNAPVEGEASAAAATPVTILFGSQTGTAETLSKKLAKQLKATNCEPTIRDMSELSPEDLKEIQHLLLITSTYGEGEPPDNAQALHAALMAEGAPQLKDLKYSVFGLGDSSYADFCQCSKEFDQRLEALGAQRVAPMLEADGDPDDAFAEWLSGVQAVLGEASNAVDSAVVEEPETDEPQYTKKNPFAAKLLKTENLNKLGSSKATHHIEISLEGSGIEYEVGDALGVFPENNVKLVDEIIEAAGFTPDELAPVPQGPDQQLFEALRFHYDVSVLTIPFLMACARLSQHAELKAIAADEAKSKAYIAGRGLVDPIVDFEVKFPTTEYLVAPLKALNARLYSISSSPRAHPGEVHLTVGKVSYDSHGRKRLGVCSSYLSDHKCDRPVKVYMHSNKAFRLTEDNDAPAIMIGPGTGIAPFRAFLEEREVRGAQGKNWLLFGDQHQATDFLYEDQITAWMKSGLLTRFDTAFSRDQAEKVYVQNRIVEHAEEFYAWLEEGGYIYICGDASRMAKDVDAAIHQAVELAGGKSEAEAKAYVEALKKSKRYLRDVY</sequence>
<evidence type="ECO:0000313" key="14">
    <source>
        <dbReference type="EMBL" id="MDQ8208156.1"/>
    </source>
</evidence>
<dbReference type="RefSeq" id="WP_308950626.1">
    <property type="nucleotide sequence ID" value="NZ_JARXHW010000025.1"/>
</dbReference>
<organism evidence="14 15">
    <name type="scientific">Thalassobacterium maritimum</name>
    <dbReference type="NCBI Taxonomy" id="3041265"/>
    <lineage>
        <taxon>Bacteria</taxon>
        <taxon>Pseudomonadati</taxon>
        <taxon>Verrucomicrobiota</taxon>
        <taxon>Opitutia</taxon>
        <taxon>Puniceicoccales</taxon>
        <taxon>Coraliomargaritaceae</taxon>
        <taxon>Thalassobacterium</taxon>
    </lineage>
</organism>
<evidence type="ECO:0000256" key="4">
    <source>
        <dbReference type="ARBA" id="ARBA00022605"/>
    </source>
</evidence>
<evidence type="ECO:0000256" key="5">
    <source>
        <dbReference type="ARBA" id="ARBA00022630"/>
    </source>
</evidence>
<keyword evidence="6" id="KW-0288">FMN</keyword>
<evidence type="ECO:0000256" key="2">
    <source>
        <dbReference type="ARBA" id="ARBA00001974"/>
    </source>
</evidence>
<dbReference type="InterPro" id="IPR017927">
    <property type="entry name" value="FAD-bd_FR_type"/>
</dbReference>
<comment type="cofactor">
    <cofactor evidence="1">
        <name>FMN</name>
        <dbReference type="ChEBI" id="CHEBI:58210"/>
    </cofactor>
</comment>
<dbReference type="SUPFAM" id="SSF63380">
    <property type="entry name" value="Riboflavin synthase domain-like"/>
    <property type="match status" value="1"/>
</dbReference>
<dbReference type="InterPro" id="IPR001433">
    <property type="entry name" value="OxRdtase_FAD/NAD-bd"/>
</dbReference>
<dbReference type="PRINTS" id="PR00369">
    <property type="entry name" value="FLAVODOXIN"/>
</dbReference>
<dbReference type="Gene3D" id="2.40.30.10">
    <property type="entry name" value="Translation factors"/>
    <property type="match status" value="1"/>
</dbReference>
<dbReference type="InterPro" id="IPR001094">
    <property type="entry name" value="Flavdoxin-like"/>
</dbReference>
<keyword evidence="11" id="KW-0198">Cysteine biosynthesis</keyword>
<dbReference type="InterPro" id="IPR008254">
    <property type="entry name" value="Flavodoxin/NO_synth"/>
</dbReference>
<dbReference type="Proteomes" id="UP001225316">
    <property type="component" value="Unassembled WGS sequence"/>
</dbReference>
<keyword evidence="3" id="KW-0813">Transport</keyword>
<dbReference type="PANTHER" id="PTHR19384:SF128">
    <property type="entry name" value="NADPH OXIDOREDUCTASE A"/>
    <property type="match status" value="1"/>
</dbReference>
<proteinExistence type="predicted"/>
<evidence type="ECO:0000256" key="9">
    <source>
        <dbReference type="ARBA" id="ARBA00022982"/>
    </source>
</evidence>
<keyword evidence="15" id="KW-1185">Reference proteome</keyword>
<dbReference type="PIRSF" id="PIRSF000207">
    <property type="entry name" value="SiR-FP_CysJ"/>
    <property type="match status" value="1"/>
</dbReference>
<dbReference type="InterPro" id="IPR023173">
    <property type="entry name" value="NADPH_Cyt_P450_Rdtase_alpha"/>
</dbReference>
<accession>A0ABU1AVH3</accession>
<keyword evidence="9" id="KW-0249">Electron transport</keyword>
<dbReference type="EMBL" id="JARXHW010000025">
    <property type="protein sequence ID" value="MDQ8208156.1"/>
    <property type="molecule type" value="Genomic_DNA"/>
</dbReference>
<name>A0ABU1AVH3_9BACT</name>
<dbReference type="Gene3D" id="1.20.990.10">
    <property type="entry name" value="NADPH-cytochrome p450 Reductase, Chain A, domain 3"/>
    <property type="match status" value="1"/>
</dbReference>
<dbReference type="Gene3D" id="3.40.50.360">
    <property type="match status" value="1"/>
</dbReference>
<evidence type="ECO:0000256" key="11">
    <source>
        <dbReference type="ARBA" id="ARBA00023192"/>
    </source>
</evidence>